<protein>
    <submittedName>
        <fullName evidence="2">Uncharacterized protein</fullName>
    </submittedName>
</protein>
<dbReference type="Proteomes" id="UP000185511">
    <property type="component" value="Chromosome"/>
</dbReference>
<gene>
    <name evidence="2" type="ORF">UA74_15565</name>
</gene>
<proteinExistence type="predicted"/>
<keyword evidence="3" id="KW-1185">Reference proteome</keyword>
<name>A0AAC9LCN7_9PSEU</name>
<dbReference type="AlphaFoldDB" id="A0AAC9LCN7"/>
<reference evidence="3" key="1">
    <citation type="submission" date="2016-06" db="EMBL/GenBank/DDBJ databases">
        <title>Complete genome sequence of Actinoalloteichus fjordicus DSM 46855 (=ADI127-17), type strain of the new species Actinoalloteichus fjordicus.</title>
        <authorList>
            <person name="Ruckert C."/>
            <person name="Nouioui I."/>
            <person name="Willmese J."/>
            <person name="van Wezel G."/>
            <person name="Klenk H.-P."/>
            <person name="Kalinowski J."/>
            <person name="Zotchev S.B."/>
        </authorList>
    </citation>
    <scope>NUCLEOTIDE SEQUENCE [LARGE SCALE GENOMIC DNA]</scope>
    <source>
        <strain evidence="3">ADI127-7</strain>
    </source>
</reference>
<organism evidence="2 3">
    <name type="scientific">Actinoalloteichus fjordicus</name>
    <dbReference type="NCBI Taxonomy" id="1612552"/>
    <lineage>
        <taxon>Bacteria</taxon>
        <taxon>Bacillati</taxon>
        <taxon>Actinomycetota</taxon>
        <taxon>Actinomycetes</taxon>
        <taxon>Pseudonocardiales</taxon>
        <taxon>Pseudonocardiaceae</taxon>
        <taxon>Actinoalloteichus</taxon>
    </lineage>
</organism>
<sequence length="245" mass="25655">MSNGQGKTVIITGSSSGSARPPPGRLPPPCALDGIAVSARRPGRSLNPHRWNRADVGERGPARDHCGTTPATPAADRNSGSHPVALRVVGLAAVSPANDKPVRDMLMPPDRHGRLSRDGTRLADLVDRRHARRSRTVAPAEASGAAGSSAGRRADVIAAPRLPGGVCFCVSDGFFSIDTETMEVIVTGRRVDITYRSRPGHGPVEPPITASVSSPTFLSARSAGSRAERSPLLSFTLITNGRRAV</sequence>
<evidence type="ECO:0000256" key="1">
    <source>
        <dbReference type="SAM" id="MobiDB-lite"/>
    </source>
</evidence>
<dbReference type="EMBL" id="CP016076">
    <property type="protein sequence ID" value="APU15166.1"/>
    <property type="molecule type" value="Genomic_DNA"/>
</dbReference>
<dbReference type="KEGG" id="acad:UA74_15565"/>
<feature type="compositionally biased region" description="Basic and acidic residues" evidence="1">
    <location>
        <begin position="52"/>
        <end position="66"/>
    </location>
</feature>
<evidence type="ECO:0000313" key="2">
    <source>
        <dbReference type="EMBL" id="APU15166.1"/>
    </source>
</evidence>
<feature type="region of interest" description="Disordered" evidence="1">
    <location>
        <begin position="1"/>
        <end position="81"/>
    </location>
</feature>
<evidence type="ECO:0000313" key="3">
    <source>
        <dbReference type="Proteomes" id="UP000185511"/>
    </source>
</evidence>
<accession>A0AAC9LCN7</accession>
<feature type="compositionally biased region" description="Pro residues" evidence="1">
    <location>
        <begin position="20"/>
        <end position="30"/>
    </location>
</feature>